<keyword evidence="3" id="KW-0813">Transport</keyword>
<accession>A0A9P8VH81</accession>
<dbReference type="GO" id="GO:0034702">
    <property type="term" value="C:monoatomic ion channel complex"/>
    <property type="evidence" value="ECO:0007669"/>
    <property type="project" value="UniProtKB-KW"/>
</dbReference>
<dbReference type="InterPro" id="IPR005821">
    <property type="entry name" value="Ion_trans_dom"/>
</dbReference>
<evidence type="ECO:0000259" key="16">
    <source>
        <dbReference type="Pfam" id="PF00520"/>
    </source>
</evidence>
<evidence type="ECO:0000256" key="7">
    <source>
        <dbReference type="ARBA" id="ARBA00022989"/>
    </source>
</evidence>
<dbReference type="CDD" id="cd14686">
    <property type="entry name" value="bZIP"/>
    <property type="match status" value="1"/>
</dbReference>
<keyword evidence="8 13" id="KW-0175">Coiled coil</keyword>
<name>A0A9P8VH81_9PEZI</name>
<feature type="coiled-coil region" evidence="13">
    <location>
        <begin position="162"/>
        <end position="196"/>
    </location>
</feature>
<dbReference type="AlphaFoldDB" id="A0A9P8VH81"/>
<dbReference type="PANTHER" id="PTHR46480">
    <property type="entry name" value="F20B24.22"/>
    <property type="match status" value="1"/>
</dbReference>
<keyword evidence="11" id="KW-0407">Ion channel</keyword>
<dbReference type="EMBL" id="JAGSXJ010000006">
    <property type="protein sequence ID" value="KAH6690616.1"/>
    <property type="molecule type" value="Genomic_DNA"/>
</dbReference>
<evidence type="ECO:0000256" key="13">
    <source>
        <dbReference type="SAM" id="Coils"/>
    </source>
</evidence>
<comment type="subcellular location">
    <subcellularLocation>
        <location evidence="1">Cell membrane</location>
        <topology evidence="1">Multi-pass membrane protein</topology>
    </subcellularLocation>
</comment>
<reference evidence="17" key="1">
    <citation type="journal article" date="2021" name="Nat. Commun.">
        <title>Genetic determinants of endophytism in the Arabidopsis root mycobiome.</title>
        <authorList>
            <person name="Mesny F."/>
            <person name="Miyauchi S."/>
            <person name="Thiergart T."/>
            <person name="Pickel B."/>
            <person name="Atanasova L."/>
            <person name="Karlsson M."/>
            <person name="Huettel B."/>
            <person name="Barry K.W."/>
            <person name="Haridas S."/>
            <person name="Chen C."/>
            <person name="Bauer D."/>
            <person name="Andreopoulos W."/>
            <person name="Pangilinan J."/>
            <person name="LaButti K."/>
            <person name="Riley R."/>
            <person name="Lipzen A."/>
            <person name="Clum A."/>
            <person name="Drula E."/>
            <person name="Henrissat B."/>
            <person name="Kohler A."/>
            <person name="Grigoriev I.V."/>
            <person name="Martin F.M."/>
            <person name="Hacquard S."/>
        </authorList>
    </citation>
    <scope>NUCLEOTIDE SEQUENCE</scope>
    <source>
        <strain evidence="17">MPI-SDFR-AT-0117</strain>
    </source>
</reference>
<comment type="caution">
    <text evidence="17">The sequence shown here is derived from an EMBL/GenBank/DDBJ whole genome shotgun (WGS) entry which is preliminary data.</text>
</comment>
<gene>
    <name evidence="17" type="ORF">F5X68DRAFT_260019</name>
</gene>
<organism evidence="17 18">
    <name type="scientific">Plectosphaerella plurivora</name>
    <dbReference type="NCBI Taxonomy" id="936078"/>
    <lineage>
        <taxon>Eukaryota</taxon>
        <taxon>Fungi</taxon>
        <taxon>Dikarya</taxon>
        <taxon>Ascomycota</taxon>
        <taxon>Pezizomycotina</taxon>
        <taxon>Sordariomycetes</taxon>
        <taxon>Hypocreomycetidae</taxon>
        <taxon>Glomerellales</taxon>
        <taxon>Plectosphaerellaceae</taxon>
        <taxon>Plectosphaerella</taxon>
    </lineage>
</organism>
<evidence type="ECO:0000256" key="10">
    <source>
        <dbReference type="ARBA" id="ARBA00023136"/>
    </source>
</evidence>
<keyword evidence="9" id="KW-0406">Ion transport</keyword>
<proteinExistence type="predicted"/>
<evidence type="ECO:0000256" key="15">
    <source>
        <dbReference type="SAM" id="Phobius"/>
    </source>
</evidence>
<sequence length="198" mass="22056">MPANTDSEPLLGQDGNRNRTESTKWLPTVNRKNLQHLLSSRKTHYLILGLVALDVSALLGNIFLELVACGKTNEPPAWNTSLREALTAAGLVFSSLFLIELALCILAFGTGYFADWFHCVDAAVIVASFVIDLLSHGIVEDIASLVIIFRLFRLVKLVEEMSLGASVRMESMEEELERLQDENSELKARLRRRGEEVV</sequence>
<dbReference type="OrthoDB" id="427456at2759"/>
<feature type="transmembrane region" description="Helical" evidence="15">
    <location>
        <begin position="122"/>
        <end position="152"/>
    </location>
</feature>
<keyword evidence="5 15" id="KW-0812">Transmembrane</keyword>
<evidence type="ECO:0000256" key="14">
    <source>
        <dbReference type="SAM" id="MobiDB-lite"/>
    </source>
</evidence>
<evidence type="ECO:0000256" key="9">
    <source>
        <dbReference type="ARBA" id="ARBA00023065"/>
    </source>
</evidence>
<keyword evidence="7 15" id="KW-1133">Transmembrane helix</keyword>
<dbReference type="Proteomes" id="UP000770015">
    <property type="component" value="Unassembled WGS sequence"/>
</dbReference>
<dbReference type="InterPro" id="IPR031846">
    <property type="entry name" value="Hvcn1"/>
</dbReference>
<evidence type="ECO:0000256" key="2">
    <source>
        <dbReference type="ARBA" id="ARBA00015897"/>
    </source>
</evidence>
<keyword evidence="10 15" id="KW-0472">Membrane</keyword>
<feature type="region of interest" description="Disordered" evidence="14">
    <location>
        <begin position="1"/>
        <end position="22"/>
    </location>
</feature>
<keyword evidence="18" id="KW-1185">Reference proteome</keyword>
<evidence type="ECO:0000256" key="12">
    <source>
        <dbReference type="ARBA" id="ARBA00031989"/>
    </source>
</evidence>
<evidence type="ECO:0000256" key="5">
    <source>
        <dbReference type="ARBA" id="ARBA00022692"/>
    </source>
</evidence>
<evidence type="ECO:0000313" key="17">
    <source>
        <dbReference type="EMBL" id="KAH6690616.1"/>
    </source>
</evidence>
<evidence type="ECO:0000313" key="18">
    <source>
        <dbReference type="Proteomes" id="UP000770015"/>
    </source>
</evidence>
<dbReference type="PANTHER" id="PTHR46480:SF1">
    <property type="entry name" value="VOLTAGE-GATED HYDROGEN CHANNEL 1"/>
    <property type="match status" value="1"/>
</dbReference>
<dbReference type="GO" id="GO:0030171">
    <property type="term" value="F:voltage-gated proton channel activity"/>
    <property type="evidence" value="ECO:0007669"/>
    <property type="project" value="InterPro"/>
</dbReference>
<evidence type="ECO:0000256" key="6">
    <source>
        <dbReference type="ARBA" id="ARBA00022882"/>
    </source>
</evidence>
<keyword evidence="6" id="KW-0851">Voltage-gated channel</keyword>
<evidence type="ECO:0000256" key="11">
    <source>
        <dbReference type="ARBA" id="ARBA00023303"/>
    </source>
</evidence>
<evidence type="ECO:0000256" key="8">
    <source>
        <dbReference type="ARBA" id="ARBA00023054"/>
    </source>
</evidence>
<dbReference type="InterPro" id="IPR027359">
    <property type="entry name" value="Volt_channel_dom_sf"/>
</dbReference>
<evidence type="ECO:0000256" key="3">
    <source>
        <dbReference type="ARBA" id="ARBA00022448"/>
    </source>
</evidence>
<dbReference type="GO" id="GO:0005886">
    <property type="term" value="C:plasma membrane"/>
    <property type="evidence" value="ECO:0007669"/>
    <property type="project" value="UniProtKB-SubCell"/>
</dbReference>
<dbReference type="Gene3D" id="1.20.120.350">
    <property type="entry name" value="Voltage-gated potassium channels. Chain C"/>
    <property type="match status" value="1"/>
</dbReference>
<keyword evidence="4" id="KW-1003">Cell membrane</keyword>
<protein>
    <recommendedName>
        <fullName evidence="2">Voltage-gated hydrogen channel 1</fullName>
    </recommendedName>
    <alternativeName>
        <fullName evidence="12">Hydrogen voltage-gated channel 1</fullName>
    </alternativeName>
</protein>
<evidence type="ECO:0000256" key="1">
    <source>
        <dbReference type="ARBA" id="ARBA00004651"/>
    </source>
</evidence>
<dbReference type="Pfam" id="PF00520">
    <property type="entry name" value="Ion_trans"/>
    <property type="match status" value="1"/>
</dbReference>
<feature type="transmembrane region" description="Helical" evidence="15">
    <location>
        <begin position="45"/>
        <end position="64"/>
    </location>
</feature>
<feature type="domain" description="Ion transport" evidence="16">
    <location>
        <begin position="71"/>
        <end position="159"/>
    </location>
</feature>
<evidence type="ECO:0000256" key="4">
    <source>
        <dbReference type="ARBA" id="ARBA00022475"/>
    </source>
</evidence>
<feature type="transmembrane region" description="Helical" evidence="15">
    <location>
        <begin position="85"/>
        <end position="110"/>
    </location>
</feature>